<dbReference type="EMBL" id="CAJVPZ010080482">
    <property type="protein sequence ID" value="CAG8807736.1"/>
    <property type="molecule type" value="Genomic_DNA"/>
</dbReference>
<dbReference type="OrthoDB" id="2423195at2759"/>
<organism evidence="1 2">
    <name type="scientific">Racocetra fulgida</name>
    <dbReference type="NCBI Taxonomy" id="60492"/>
    <lineage>
        <taxon>Eukaryota</taxon>
        <taxon>Fungi</taxon>
        <taxon>Fungi incertae sedis</taxon>
        <taxon>Mucoromycota</taxon>
        <taxon>Glomeromycotina</taxon>
        <taxon>Glomeromycetes</taxon>
        <taxon>Diversisporales</taxon>
        <taxon>Gigasporaceae</taxon>
        <taxon>Racocetra</taxon>
    </lineage>
</organism>
<evidence type="ECO:0000313" key="2">
    <source>
        <dbReference type="Proteomes" id="UP000789396"/>
    </source>
</evidence>
<feature type="non-terminal residue" evidence="1">
    <location>
        <position position="1"/>
    </location>
</feature>
<feature type="non-terminal residue" evidence="1">
    <location>
        <position position="90"/>
    </location>
</feature>
<dbReference type="AlphaFoldDB" id="A0A9N9K2W9"/>
<reference evidence="1" key="1">
    <citation type="submission" date="2021-06" db="EMBL/GenBank/DDBJ databases">
        <authorList>
            <person name="Kallberg Y."/>
            <person name="Tangrot J."/>
            <person name="Rosling A."/>
        </authorList>
    </citation>
    <scope>NUCLEOTIDE SEQUENCE</scope>
    <source>
        <strain evidence="1">IN212</strain>
    </source>
</reference>
<comment type="caution">
    <text evidence="1">The sequence shown here is derived from an EMBL/GenBank/DDBJ whole genome shotgun (WGS) entry which is preliminary data.</text>
</comment>
<gene>
    <name evidence="1" type="ORF">RFULGI_LOCUS18417</name>
</gene>
<accession>A0A9N9K2W9</accession>
<dbReference type="Proteomes" id="UP000789396">
    <property type="component" value="Unassembled WGS sequence"/>
</dbReference>
<sequence>SYFHILKTLQETSPSSLPFERYLAPQEIESSPSFAIVDPPTYARAPGFSFDLSVLLEDKTKQITLNIADISSHKTVIQNLQSLSRLDDSQ</sequence>
<name>A0A9N9K2W9_9GLOM</name>
<keyword evidence="2" id="KW-1185">Reference proteome</keyword>
<evidence type="ECO:0000313" key="1">
    <source>
        <dbReference type="EMBL" id="CAG8807736.1"/>
    </source>
</evidence>
<protein>
    <submittedName>
        <fullName evidence="1">13961_t:CDS:1</fullName>
    </submittedName>
</protein>
<proteinExistence type="predicted"/>